<dbReference type="Proteomes" id="UP001362999">
    <property type="component" value="Unassembled WGS sequence"/>
</dbReference>
<sequence length="264" mass="29719">MAATAAWRREVLTRDISVPRACRAAKPKPPAGKHRVLKLKVAYRYFGCRPPAGKSRIPKSKAALNPAVRGLDAIDRRPASVKYASVRATGRLTRPRHFKHRVHDPLEVSVVGVAGVAALTFTLYFAPERHLKQTTMTRRIIVRRAGFSDHQGRRLFSASSILAKKLGANELQQYTSIPEHRCPSTDDYYIDLLPASGLGCKHRSHDVSTSDERRLCVKQVRRRVPNIDYTYIDVRRAAFSRIGLQTFEIRFFGVGRAPVLPNSR</sequence>
<keyword evidence="4" id="KW-1185">Reference proteome</keyword>
<keyword evidence="1" id="KW-1133">Transmembrane helix</keyword>
<organism evidence="3 4">
    <name type="scientific">Favolaschia claudopus</name>
    <dbReference type="NCBI Taxonomy" id="2862362"/>
    <lineage>
        <taxon>Eukaryota</taxon>
        <taxon>Fungi</taxon>
        <taxon>Dikarya</taxon>
        <taxon>Basidiomycota</taxon>
        <taxon>Agaricomycotina</taxon>
        <taxon>Agaricomycetes</taxon>
        <taxon>Agaricomycetidae</taxon>
        <taxon>Agaricales</taxon>
        <taxon>Marasmiineae</taxon>
        <taxon>Mycenaceae</taxon>
        <taxon>Favolaschia</taxon>
    </lineage>
</organism>
<proteinExistence type="predicted"/>
<name>A0AAW0CVL3_9AGAR</name>
<accession>A0AAW0CVL3</accession>
<dbReference type="EMBL" id="JAWWNJ010000013">
    <property type="protein sequence ID" value="KAK7042596.1"/>
    <property type="molecule type" value="Genomic_DNA"/>
</dbReference>
<evidence type="ECO:0000313" key="2">
    <source>
        <dbReference type="EMBL" id="KAK7042592.1"/>
    </source>
</evidence>
<keyword evidence="1" id="KW-0812">Transmembrane</keyword>
<dbReference type="EMBL" id="JAWWNJ010000013">
    <property type="protein sequence ID" value="KAK7042592.1"/>
    <property type="molecule type" value="Genomic_DNA"/>
</dbReference>
<keyword evidence="1" id="KW-0472">Membrane</keyword>
<evidence type="ECO:0000313" key="4">
    <source>
        <dbReference type="Proteomes" id="UP001362999"/>
    </source>
</evidence>
<feature type="transmembrane region" description="Helical" evidence="1">
    <location>
        <begin position="106"/>
        <end position="126"/>
    </location>
</feature>
<evidence type="ECO:0000256" key="1">
    <source>
        <dbReference type="SAM" id="Phobius"/>
    </source>
</evidence>
<protein>
    <submittedName>
        <fullName evidence="3">Uncharacterized protein</fullName>
    </submittedName>
</protein>
<evidence type="ECO:0000313" key="3">
    <source>
        <dbReference type="EMBL" id="KAK7042596.1"/>
    </source>
</evidence>
<reference evidence="3 4" key="1">
    <citation type="journal article" date="2024" name="J Genomics">
        <title>Draft genome sequencing and assembly of Favolaschia claudopus CIRM-BRFM 2984 isolated from oak limbs.</title>
        <authorList>
            <person name="Navarro D."/>
            <person name="Drula E."/>
            <person name="Chaduli D."/>
            <person name="Cazenave R."/>
            <person name="Ahrendt S."/>
            <person name="Wang J."/>
            <person name="Lipzen A."/>
            <person name="Daum C."/>
            <person name="Barry K."/>
            <person name="Grigoriev I.V."/>
            <person name="Favel A."/>
            <person name="Rosso M.N."/>
            <person name="Martin F."/>
        </authorList>
    </citation>
    <scope>NUCLEOTIDE SEQUENCE [LARGE SCALE GENOMIC DNA]</scope>
    <source>
        <strain evidence="3 4">CIRM-BRFM 2984</strain>
    </source>
</reference>
<dbReference type="AlphaFoldDB" id="A0AAW0CVL3"/>
<comment type="caution">
    <text evidence="3">The sequence shown here is derived from an EMBL/GenBank/DDBJ whole genome shotgun (WGS) entry which is preliminary data.</text>
</comment>
<gene>
    <name evidence="3" type="ORF">R3P38DRAFT_2768126</name>
    <name evidence="2" type="ORF">R3P38DRAFT_3448943</name>
</gene>